<dbReference type="Proteomes" id="UP000792457">
    <property type="component" value="Unassembled WGS sequence"/>
</dbReference>
<feature type="non-terminal residue" evidence="3">
    <location>
        <position position="1"/>
    </location>
</feature>
<protein>
    <submittedName>
        <fullName evidence="3">Uncharacterized protein</fullName>
    </submittedName>
</protein>
<feature type="compositionally biased region" description="Low complexity" evidence="2">
    <location>
        <begin position="172"/>
        <end position="186"/>
    </location>
</feature>
<name>A0A8K0PAG6_LADFU</name>
<dbReference type="PANTHER" id="PTHR14240">
    <property type="entry name" value="RETINITIS PIGMENTOSA GTPASE REGULATOR-INTERACTING PROTEIN"/>
    <property type="match status" value="1"/>
</dbReference>
<feature type="region of interest" description="Disordered" evidence="2">
    <location>
        <begin position="150"/>
        <end position="203"/>
    </location>
</feature>
<gene>
    <name evidence="3" type="ORF">J437_LFUL018786</name>
</gene>
<feature type="coiled-coil region" evidence="1">
    <location>
        <begin position="57"/>
        <end position="137"/>
    </location>
</feature>
<dbReference type="InterPro" id="IPR031139">
    <property type="entry name" value="RPGRIP1_fam"/>
</dbReference>
<dbReference type="PANTHER" id="PTHR14240:SF1">
    <property type="entry name" value="PROTEIN FANTOM-RELATED"/>
    <property type="match status" value="1"/>
</dbReference>
<evidence type="ECO:0000256" key="2">
    <source>
        <dbReference type="SAM" id="MobiDB-lite"/>
    </source>
</evidence>
<feature type="compositionally biased region" description="Polar residues" evidence="2">
    <location>
        <begin position="160"/>
        <end position="171"/>
    </location>
</feature>
<evidence type="ECO:0000256" key="1">
    <source>
        <dbReference type="SAM" id="Coils"/>
    </source>
</evidence>
<sequence length="222" mass="25466">MPQLSISIYIYMANDPERDVVPVKDSDEKYCTSSYRSSNRSNFSQSTSGHYAAKLDRDELENRYLRYIEENMTLKKHCHNQEEKIRRLAAKLLRLVSEQRSSQNKGSCPQKYSDLEVEEIIGRVDELERSNQLLRDKLLVAGIQLSTLHPSRVTHKSPQRFGNRSSSNTDFTRVPSSSSGSRPVTSNTNVEITDQPSMPASSCPFMEQEISKLRNQLLNYEK</sequence>
<accession>A0A8K0PAG6</accession>
<keyword evidence="4" id="KW-1185">Reference proteome</keyword>
<proteinExistence type="predicted"/>
<dbReference type="OrthoDB" id="2133912at2759"/>
<organism evidence="3 4">
    <name type="scientific">Ladona fulva</name>
    <name type="common">Scarce chaser dragonfly</name>
    <name type="synonym">Libellula fulva</name>
    <dbReference type="NCBI Taxonomy" id="123851"/>
    <lineage>
        <taxon>Eukaryota</taxon>
        <taxon>Metazoa</taxon>
        <taxon>Ecdysozoa</taxon>
        <taxon>Arthropoda</taxon>
        <taxon>Hexapoda</taxon>
        <taxon>Insecta</taxon>
        <taxon>Pterygota</taxon>
        <taxon>Palaeoptera</taxon>
        <taxon>Odonata</taxon>
        <taxon>Epiprocta</taxon>
        <taxon>Anisoptera</taxon>
        <taxon>Libelluloidea</taxon>
        <taxon>Libellulidae</taxon>
        <taxon>Ladona</taxon>
    </lineage>
</organism>
<dbReference type="GO" id="GO:1905515">
    <property type="term" value="P:non-motile cilium assembly"/>
    <property type="evidence" value="ECO:0007669"/>
    <property type="project" value="TreeGrafter"/>
</dbReference>
<reference evidence="3" key="1">
    <citation type="submission" date="2013-04" db="EMBL/GenBank/DDBJ databases">
        <authorList>
            <person name="Qu J."/>
            <person name="Murali S.C."/>
            <person name="Bandaranaike D."/>
            <person name="Bellair M."/>
            <person name="Blankenburg K."/>
            <person name="Chao H."/>
            <person name="Dinh H."/>
            <person name="Doddapaneni H."/>
            <person name="Downs B."/>
            <person name="Dugan-Rocha S."/>
            <person name="Elkadiri S."/>
            <person name="Gnanaolivu R.D."/>
            <person name="Hernandez B."/>
            <person name="Javaid M."/>
            <person name="Jayaseelan J.C."/>
            <person name="Lee S."/>
            <person name="Li M."/>
            <person name="Ming W."/>
            <person name="Munidasa M."/>
            <person name="Muniz J."/>
            <person name="Nguyen L."/>
            <person name="Ongeri F."/>
            <person name="Osuji N."/>
            <person name="Pu L.-L."/>
            <person name="Puazo M."/>
            <person name="Qu C."/>
            <person name="Quiroz J."/>
            <person name="Raj R."/>
            <person name="Weissenberger G."/>
            <person name="Xin Y."/>
            <person name="Zou X."/>
            <person name="Han Y."/>
            <person name="Richards S."/>
            <person name="Worley K."/>
            <person name="Muzny D."/>
            <person name="Gibbs R."/>
        </authorList>
    </citation>
    <scope>NUCLEOTIDE SEQUENCE</scope>
    <source>
        <strain evidence="3">Sampled in the wild</strain>
    </source>
</reference>
<dbReference type="EMBL" id="KZ309517">
    <property type="protein sequence ID" value="KAG8239122.1"/>
    <property type="molecule type" value="Genomic_DNA"/>
</dbReference>
<feature type="compositionally biased region" description="Polar residues" evidence="2">
    <location>
        <begin position="187"/>
        <end position="200"/>
    </location>
</feature>
<keyword evidence="1" id="KW-0175">Coiled coil</keyword>
<comment type="caution">
    <text evidence="3">The sequence shown here is derived from an EMBL/GenBank/DDBJ whole genome shotgun (WGS) entry which is preliminary data.</text>
</comment>
<dbReference type="GO" id="GO:0035869">
    <property type="term" value="C:ciliary transition zone"/>
    <property type="evidence" value="ECO:0007669"/>
    <property type="project" value="TreeGrafter"/>
</dbReference>
<dbReference type="AlphaFoldDB" id="A0A8K0PAG6"/>
<evidence type="ECO:0000313" key="4">
    <source>
        <dbReference type="Proteomes" id="UP000792457"/>
    </source>
</evidence>
<reference evidence="3" key="2">
    <citation type="submission" date="2017-10" db="EMBL/GenBank/DDBJ databases">
        <title>Ladona fulva Genome sequencing and assembly.</title>
        <authorList>
            <person name="Murali S."/>
            <person name="Richards S."/>
            <person name="Bandaranaike D."/>
            <person name="Bellair M."/>
            <person name="Blankenburg K."/>
            <person name="Chao H."/>
            <person name="Dinh H."/>
            <person name="Doddapaneni H."/>
            <person name="Dugan-Rocha S."/>
            <person name="Elkadiri S."/>
            <person name="Gnanaolivu R."/>
            <person name="Hernandez B."/>
            <person name="Skinner E."/>
            <person name="Javaid M."/>
            <person name="Lee S."/>
            <person name="Li M."/>
            <person name="Ming W."/>
            <person name="Munidasa M."/>
            <person name="Muniz J."/>
            <person name="Nguyen L."/>
            <person name="Hughes D."/>
            <person name="Osuji N."/>
            <person name="Pu L.-L."/>
            <person name="Puazo M."/>
            <person name="Qu C."/>
            <person name="Quiroz J."/>
            <person name="Raj R."/>
            <person name="Weissenberger G."/>
            <person name="Xin Y."/>
            <person name="Zou X."/>
            <person name="Han Y."/>
            <person name="Worley K."/>
            <person name="Muzny D."/>
            <person name="Gibbs R."/>
        </authorList>
    </citation>
    <scope>NUCLEOTIDE SEQUENCE</scope>
    <source>
        <strain evidence="3">Sampled in the wild</strain>
    </source>
</reference>
<evidence type="ECO:0000313" key="3">
    <source>
        <dbReference type="EMBL" id="KAG8239122.1"/>
    </source>
</evidence>